<proteinExistence type="predicted"/>
<evidence type="ECO:0008006" key="3">
    <source>
        <dbReference type="Google" id="ProtNLM"/>
    </source>
</evidence>
<dbReference type="InterPro" id="IPR009910">
    <property type="entry name" value="DUF1450"/>
</dbReference>
<dbReference type="Proteomes" id="UP000018877">
    <property type="component" value="Unassembled WGS sequence"/>
</dbReference>
<protein>
    <recommendedName>
        <fullName evidence="3">DUF1450 domain-containing protein</fullName>
    </recommendedName>
</protein>
<reference evidence="1 2" key="1">
    <citation type="journal article" date="2014" name="Environ. Microbiol.">
        <title>The nitrate-ammonifying and nosZ-carrying bacterium Bacillus vireti is a potent source and sink for nitric and nitrous oxide under high nitrate conditions.</title>
        <authorList>
            <person name="Mania D."/>
            <person name="Heylen K."/>
            <person name="van Spanning R.J."/>
            <person name="Frostegard A."/>
        </authorList>
    </citation>
    <scope>NUCLEOTIDE SEQUENCE [LARGE SCALE GENOMIC DNA]</scope>
    <source>
        <strain evidence="1 2">LMG 21834</strain>
    </source>
</reference>
<sequence>MIKAIAYCDGFIYIIVKLLCKYLTKRTNMTQTILYCFRNRTKQAEEQIRKTLEGKDIEFSITPTYCMKLCMFCEKLNVAIVNQEIVMEKNEDQLITKILERLV</sequence>
<name>A0AB94IK21_9BACI</name>
<organism evidence="1 2">
    <name type="scientific">Neobacillus vireti LMG 21834</name>
    <dbReference type="NCBI Taxonomy" id="1131730"/>
    <lineage>
        <taxon>Bacteria</taxon>
        <taxon>Bacillati</taxon>
        <taxon>Bacillota</taxon>
        <taxon>Bacilli</taxon>
        <taxon>Bacillales</taxon>
        <taxon>Bacillaceae</taxon>
        <taxon>Neobacillus</taxon>
    </lineage>
</organism>
<dbReference type="EMBL" id="ALAN01000096">
    <property type="protein sequence ID" value="ETI67409.1"/>
    <property type="molecule type" value="Genomic_DNA"/>
</dbReference>
<evidence type="ECO:0000313" key="1">
    <source>
        <dbReference type="EMBL" id="ETI67409.1"/>
    </source>
</evidence>
<keyword evidence="2" id="KW-1185">Reference proteome</keyword>
<dbReference type="Pfam" id="PF07293">
    <property type="entry name" value="DUF1450"/>
    <property type="match status" value="1"/>
</dbReference>
<dbReference type="AlphaFoldDB" id="A0AB94IK21"/>
<evidence type="ECO:0000313" key="2">
    <source>
        <dbReference type="Proteomes" id="UP000018877"/>
    </source>
</evidence>
<comment type="caution">
    <text evidence="1">The sequence shown here is derived from an EMBL/GenBank/DDBJ whole genome shotgun (WGS) entry which is preliminary data.</text>
</comment>
<gene>
    <name evidence="1" type="ORF">BAVI_17647</name>
</gene>
<accession>A0AB94IK21</accession>